<dbReference type="Gene3D" id="3.20.20.80">
    <property type="entry name" value="Glycosidases"/>
    <property type="match status" value="1"/>
</dbReference>
<keyword evidence="1 3" id="KW-0378">Hydrolase</keyword>
<gene>
    <name evidence="5" type="ORF">BHQ17_19760</name>
</gene>
<evidence type="ECO:0000256" key="1">
    <source>
        <dbReference type="ARBA" id="ARBA00022801"/>
    </source>
</evidence>
<comment type="similarity">
    <text evidence="3">Belongs to the glycosyl hydrolase 5 (cellulase A) family.</text>
</comment>
<dbReference type="RefSeq" id="WP_069406820.1">
    <property type="nucleotide sequence ID" value="NZ_MIGZ01000133.1"/>
</dbReference>
<sequence length="456" mass="49869">MTNLLVPTEPMPKPRYEAQSLHIVHTATIKDESTTIGIADSDMYDPNLTEEQIVKRFDDMQALGVDTVRVLVPWGAIQQAEPGSPLEALFPPDWSRIDFILSQAQERDMAVLGVLNSTPYWGGADGSGCLGCPGVAPDPTKFAAFAGEAVTRFNDLYPGVVSAYEVWNEPNYYRSWFPVVDPVAYTEVLKAAYTAIKAADPDATVVAGVLAAVVSAGGFTVDPVTFVQTMYANGAKGYFDALSYHPYNYDRPFGEQNPNFISPLRTLLQLRLTMLDNGDDLVKIWATEYGLPTSMVSYQQQADFIEDFLTTWAGGLSDEQIRQLPAQFRELAADWDSWIGPAFIYTLRDRLAAPDTEQGSMGLYYFDEATGEWKMKPAAEVIKWIIDDRAPDTLAEALAASLQKLVQQMADSVAAAVQTAVLPAVTQTVQHIGTQVRDALANALAAWVGSLSKPAT</sequence>
<proteinExistence type="inferred from homology"/>
<dbReference type="Pfam" id="PF00150">
    <property type="entry name" value="Cellulase"/>
    <property type="match status" value="1"/>
</dbReference>
<dbReference type="EMBL" id="MIGZ01000133">
    <property type="protein sequence ID" value="ODQ86710.1"/>
    <property type="molecule type" value="Genomic_DNA"/>
</dbReference>
<dbReference type="InterPro" id="IPR051923">
    <property type="entry name" value="Glycosyl_Hydrolase_39"/>
</dbReference>
<feature type="domain" description="Glycoside hydrolase family 5" evidence="4">
    <location>
        <begin position="57"/>
        <end position="209"/>
    </location>
</feature>
<keyword evidence="2 3" id="KW-0326">Glycosidase</keyword>
<protein>
    <recommendedName>
        <fullName evidence="4">Glycoside hydrolase family 5 domain-containing protein</fullName>
    </recommendedName>
</protein>
<evidence type="ECO:0000259" key="4">
    <source>
        <dbReference type="Pfam" id="PF00150"/>
    </source>
</evidence>
<dbReference type="InterPro" id="IPR001547">
    <property type="entry name" value="Glyco_hydro_5"/>
</dbReference>
<comment type="caution">
    <text evidence="5">The sequence shown here is derived from an EMBL/GenBank/DDBJ whole genome shotgun (WGS) entry which is preliminary data.</text>
</comment>
<dbReference type="Proteomes" id="UP000094243">
    <property type="component" value="Unassembled WGS sequence"/>
</dbReference>
<dbReference type="SUPFAM" id="SSF51445">
    <property type="entry name" value="(Trans)glycosidases"/>
    <property type="match status" value="1"/>
</dbReference>
<dbReference type="AlphaFoldDB" id="A0A1E3R9U3"/>
<evidence type="ECO:0000256" key="3">
    <source>
        <dbReference type="RuleBase" id="RU361153"/>
    </source>
</evidence>
<dbReference type="PANTHER" id="PTHR12631">
    <property type="entry name" value="ALPHA-L-IDURONIDASE"/>
    <property type="match status" value="1"/>
</dbReference>
<accession>A0A1E3R9U3</accession>
<keyword evidence="6" id="KW-1185">Reference proteome</keyword>
<dbReference type="PANTHER" id="PTHR12631:SF10">
    <property type="entry name" value="BETA-XYLOSIDASE-LIKE PROTEIN-RELATED"/>
    <property type="match status" value="1"/>
</dbReference>
<dbReference type="GO" id="GO:0000272">
    <property type="term" value="P:polysaccharide catabolic process"/>
    <property type="evidence" value="ECO:0007669"/>
    <property type="project" value="InterPro"/>
</dbReference>
<evidence type="ECO:0000256" key="2">
    <source>
        <dbReference type="ARBA" id="ARBA00023295"/>
    </source>
</evidence>
<feature type="non-terminal residue" evidence="5">
    <location>
        <position position="456"/>
    </location>
</feature>
<organism evidence="5 6">
    <name type="scientific">Mycolicibacterium holsaticum</name>
    <dbReference type="NCBI Taxonomy" id="152142"/>
    <lineage>
        <taxon>Bacteria</taxon>
        <taxon>Bacillati</taxon>
        <taxon>Actinomycetota</taxon>
        <taxon>Actinomycetes</taxon>
        <taxon>Mycobacteriales</taxon>
        <taxon>Mycobacteriaceae</taxon>
        <taxon>Mycolicibacterium</taxon>
    </lineage>
</organism>
<evidence type="ECO:0000313" key="5">
    <source>
        <dbReference type="EMBL" id="ODQ86710.1"/>
    </source>
</evidence>
<dbReference type="InterPro" id="IPR017853">
    <property type="entry name" value="GH"/>
</dbReference>
<name>A0A1E3R9U3_9MYCO</name>
<evidence type="ECO:0000313" key="6">
    <source>
        <dbReference type="Proteomes" id="UP000094243"/>
    </source>
</evidence>
<reference evidence="6" key="1">
    <citation type="submission" date="2016-09" db="EMBL/GenBank/DDBJ databases">
        <authorList>
            <person name="Greninger A.L."/>
            <person name="Jerome K.R."/>
            <person name="Mcnair B."/>
            <person name="Wallis C."/>
            <person name="Fang F."/>
        </authorList>
    </citation>
    <scope>NUCLEOTIDE SEQUENCE [LARGE SCALE GENOMIC DNA]</scope>
    <source>
        <strain evidence="6">M7</strain>
    </source>
</reference>
<dbReference type="GO" id="GO:0004553">
    <property type="term" value="F:hydrolase activity, hydrolyzing O-glycosyl compounds"/>
    <property type="evidence" value="ECO:0007669"/>
    <property type="project" value="InterPro"/>
</dbReference>